<proteinExistence type="predicted"/>
<dbReference type="InterPro" id="IPR035979">
    <property type="entry name" value="RBD_domain_sf"/>
</dbReference>
<protein>
    <recommendedName>
        <fullName evidence="1">RRM domain-containing protein</fullName>
    </recommendedName>
</protein>
<dbReference type="Proteomes" id="UP000192610">
    <property type="component" value="Unassembled WGS sequence"/>
</dbReference>
<comment type="caution">
    <text evidence="2">The sequence shown here is derived from an EMBL/GenBank/DDBJ whole genome shotgun (WGS) entry which is preliminary data.</text>
</comment>
<dbReference type="GO" id="GO:0003723">
    <property type="term" value="F:RNA binding"/>
    <property type="evidence" value="ECO:0007669"/>
    <property type="project" value="InterPro"/>
</dbReference>
<evidence type="ECO:0000313" key="3">
    <source>
        <dbReference type="Proteomes" id="UP000192610"/>
    </source>
</evidence>
<gene>
    <name evidence="2" type="ORF">A4H97_33470</name>
</gene>
<evidence type="ECO:0000259" key="1">
    <source>
        <dbReference type="PROSITE" id="PS50102"/>
    </source>
</evidence>
<accession>A0A1V9EDS9</accession>
<dbReference type="CDD" id="cd00590">
    <property type="entry name" value="RRM_SF"/>
    <property type="match status" value="1"/>
</dbReference>
<dbReference type="SMART" id="SM00360">
    <property type="entry name" value="RRM"/>
    <property type="match status" value="1"/>
</dbReference>
<dbReference type="InterPro" id="IPR000504">
    <property type="entry name" value="RRM_dom"/>
</dbReference>
<sequence length="89" mass="9997">MRLLISNLNRFTTATHLANLLLPFGLVSSARIMMNAQNGLSEGVALVEMEYKAGQIVISELNNSRFMNYYISVEETISTNKSKRFKSHA</sequence>
<organism evidence="2 3">
    <name type="scientific">Niastella yeongjuensis</name>
    <dbReference type="NCBI Taxonomy" id="354355"/>
    <lineage>
        <taxon>Bacteria</taxon>
        <taxon>Pseudomonadati</taxon>
        <taxon>Bacteroidota</taxon>
        <taxon>Chitinophagia</taxon>
        <taxon>Chitinophagales</taxon>
        <taxon>Chitinophagaceae</taxon>
        <taxon>Niastella</taxon>
    </lineage>
</organism>
<dbReference type="STRING" id="354355.SAMN05660816_04822"/>
<reference evidence="3" key="1">
    <citation type="submission" date="2016-04" db="EMBL/GenBank/DDBJ databases">
        <authorList>
            <person name="Chen L."/>
            <person name="Zhuang W."/>
            <person name="Wang G."/>
        </authorList>
    </citation>
    <scope>NUCLEOTIDE SEQUENCE [LARGE SCALE GENOMIC DNA]</scope>
    <source>
        <strain evidence="3">17621</strain>
    </source>
</reference>
<dbReference type="AlphaFoldDB" id="A0A1V9EDS9"/>
<dbReference type="InterPro" id="IPR012677">
    <property type="entry name" value="Nucleotide-bd_a/b_plait_sf"/>
</dbReference>
<feature type="domain" description="RRM" evidence="1">
    <location>
        <begin position="1"/>
        <end position="78"/>
    </location>
</feature>
<dbReference type="Pfam" id="PF00076">
    <property type="entry name" value="RRM_1"/>
    <property type="match status" value="1"/>
</dbReference>
<dbReference type="RefSeq" id="WP_081202999.1">
    <property type="nucleotide sequence ID" value="NZ_FOCZ01000009.1"/>
</dbReference>
<dbReference type="Gene3D" id="3.30.70.330">
    <property type="match status" value="1"/>
</dbReference>
<dbReference type="OrthoDB" id="680720at2"/>
<dbReference type="PROSITE" id="PS50102">
    <property type="entry name" value="RRM"/>
    <property type="match status" value="1"/>
</dbReference>
<dbReference type="EMBL" id="LVXG01000036">
    <property type="protein sequence ID" value="OQP44201.1"/>
    <property type="molecule type" value="Genomic_DNA"/>
</dbReference>
<keyword evidence="3" id="KW-1185">Reference proteome</keyword>
<name>A0A1V9EDS9_9BACT</name>
<evidence type="ECO:0000313" key="2">
    <source>
        <dbReference type="EMBL" id="OQP44201.1"/>
    </source>
</evidence>
<dbReference type="SUPFAM" id="SSF54928">
    <property type="entry name" value="RNA-binding domain, RBD"/>
    <property type="match status" value="1"/>
</dbReference>